<gene>
    <name evidence="2" type="ORF">SGPV135</name>
</gene>
<dbReference type="Proteomes" id="UP000105007">
    <property type="component" value="Segment"/>
</dbReference>
<dbReference type="RefSeq" id="YP_009162507.1">
    <property type="nucleotide sequence ID" value="NC_027707.1"/>
</dbReference>
<feature type="compositionally biased region" description="Acidic residues" evidence="1">
    <location>
        <begin position="251"/>
        <end position="292"/>
    </location>
</feature>
<feature type="region of interest" description="Disordered" evidence="1">
    <location>
        <begin position="247"/>
        <end position="297"/>
    </location>
</feature>
<name>A0A0H4YFN0_9POXV</name>
<evidence type="ECO:0000313" key="2">
    <source>
        <dbReference type="EMBL" id="AKR04259.1"/>
    </source>
</evidence>
<dbReference type="GeneID" id="25392302"/>
<sequence>MDINFNLQIAQDILDRGNTGKLTTLLLQDVNFQTQSIFNDSFSMGLIGSNITDPIKRTHMEPLYGPPPSQDLISYVDPMLNIIPNKINKEFIFQPLVNLVPKTMQDFKKNNEDFIFEELDFYTGPDSMFDNIKNYVNTKYDSSEITNYFGKQYKTHGGKISTESESQTTTKNVTFDVYDEMISCPDNKNNSLSFSMIDMEDVCRDPTKSIDLFSDILRNVEEVSVKADESFENMEELSDKVEELSDKVDESFENTEELSENTEELSENTEELSENTEELSENTEELSENTEELSEKVDESFENTEKLSENTEKVCHIPDQKMSLCDELADKMMELDSFKFSNGYTCEKSYLEYVSVCVLYLAYNDQEKYSDFINVARMTFLKWLRTVYIKLVGEWKMVFDELVLCKYINFINTLKTDMEEFKFFILRVIYQKSGNIFPCLFGLFYQDKIVGDSFIFSDLGIDTAGSTQNIIEHINTKYNITVQSKYLKNIKLFNTFVFLSWVYVNTLTKITDNIWVESELSRFRQKFKSIPDNYIPDVYFLKDLDQPNLLKLQEENKKINNTIINLRYG</sequence>
<keyword evidence="3" id="KW-1185">Reference proteome</keyword>
<dbReference type="SUPFAM" id="SSF58104">
    <property type="entry name" value="Methyl-accepting chemotaxis protein (MCP) signaling domain"/>
    <property type="match status" value="1"/>
</dbReference>
<dbReference type="EMBL" id="KT159937">
    <property type="protein sequence ID" value="AKR04259.1"/>
    <property type="molecule type" value="Genomic_DNA"/>
</dbReference>
<protein>
    <submittedName>
        <fullName evidence="2">Uncharacterized protein</fullName>
    </submittedName>
</protein>
<proteinExistence type="predicted"/>
<dbReference type="KEGG" id="vg:25392302"/>
<evidence type="ECO:0000313" key="3">
    <source>
        <dbReference type="Proteomes" id="UP000105007"/>
    </source>
</evidence>
<evidence type="ECO:0000256" key="1">
    <source>
        <dbReference type="SAM" id="MobiDB-lite"/>
    </source>
</evidence>
<dbReference type="Gene3D" id="1.10.287.950">
    <property type="entry name" value="Methyl-accepting chemotaxis protein"/>
    <property type="match status" value="1"/>
</dbReference>
<organism evidence="2 3">
    <name type="scientific">Salmon gill poxvirus</name>
    <dbReference type="NCBI Taxonomy" id="1680908"/>
    <lineage>
        <taxon>Viruses</taxon>
        <taxon>Varidnaviria</taxon>
        <taxon>Bamfordvirae</taxon>
        <taxon>Nucleocytoviricota</taxon>
        <taxon>Pokkesviricetes</taxon>
        <taxon>Chitovirales</taxon>
        <taxon>Poxviridae</taxon>
        <taxon>Chordopoxvirinae</taxon>
        <taxon>Salmonpoxvirus</taxon>
        <taxon>Salmonpoxvirus gillpox</taxon>
        <taxon>Salmon gillpox virus</taxon>
    </lineage>
</organism>
<accession>A0A0H4YFN0</accession>
<reference evidence="2 3" key="1">
    <citation type="journal article" date="2015" name="J. Virol.">
        <title>Salmon gill poxvirus, the deepest representative of the Chordopoxvirinae.</title>
        <authorList>
            <person name="Gjessing M.C."/>
            <person name="Yutin N."/>
            <person name="Tengs T."/>
            <person name="Senkevich T."/>
            <person name="Koonin E.V."/>
            <person name="Ronning H.P."/>
            <person name="Alarson M."/>
            <person name="Ylving S."/>
            <person name="Lie K.-I."/>
            <person name="Saure B."/>
            <person name="Tran L."/>
            <person name="Moss B."/>
            <person name="Dale O.B."/>
        </authorList>
    </citation>
    <scope>NUCLEOTIDE SEQUENCE [LARGE SCALE GENOMIC DNA]</scope>
    <source>
        <strain evidence="2">2012-04-F277-L3G</strain>
    </source>
</reference>